<organism evidence="1">
    <name type="scientific">Amphimedon queenslandica</name>
    <name type="common">Sponge</name>
    <dbReference type="NCBI Taxonomy" id="400682"/>
    <lineage>
        <taxon>Eukaryota</taxon>
        <taxon>Metazoa</taxon>
        <taxon>Porifera</taxon>
        <taxon>Demospongiae</taxon>
        <taxon>Heteroscleromorpha</taxon>
        <taxon>Haplosclerida</taxon>
        <taxon>Niphatidae</taxon>
        <taxon>Amphimedon</taxon>
    </lineage>
</organism>
<proteinExistence type="predicted"/>
<accession>A0A1X7V4V6</accession>
<dbReference type="OrthoDB" id="6776505at2759"/>
<name>A0A1X7V4V6_AMPQE</name>
<evidence type="ECO:0000313" key="1">
    <source>
        <dbReference type="EnsemblMetazoa" id="Aqu2.1.35006_001"/>
    </source>
</evidence>
<protein>
    <submittedName>
        <fullName evidence="1">Uncharacterized protein</fullName>
    </submittedName>
</protein>
<sequence>MRSSSDDALAAADRCLATFNNSQRLKSKAPTKRKAKDEVLYIFKRSKAAAKIPTTEKEKDDLLRAGLVEKEVEFFYMEIGAEAFRDLLHDKFPPLRCGGFEFLKCIPNSRNMEVLSPVTLLSPLALKTIVGTTKRTYIRPLQQDLGLSAIFDLPSG</sequence>
<dbReference type="InParanoid" id="A0A1X7V4V6"/>
<dbReference type="EnsemblMetazoa" id="Aqu2.1.35006_001">
    <property type="protein sequence ID" value="Aqu2.1.35006_001"/>
    <property type="gene ID" value="Aqu2.1.35006"/>
</dbReference>
<reference evidence="1" key="1">
    <citation type="submission" date="2017-05" db="UniProtKB">
        <authorList>
            <consortium name="EnsemblMetazoa"/>
        </authorList>
    </citation>
    <scope>IDENTIFICATION</scope>
</reference>
<dbReference type="AlphaFoldDB" id="A0A1X7V4V6"/>